<dbReference type="Pfam" id="PF14317">
    <property type="entry name" value="YcxB"/>
    <property type="match status" value="1"/>
</dbReference>
<gene>
    <name evidence="3" type="ORF">F9K24_02460</name>
</gene>
<keyword evidence="1" id="KW-1133">Transmembrane helix</keyword>
<accession>A0A833LYJ2</accession>
<dbReference type="Proteomes" id="UP000460298">
    <property type="component" value="Unassembled WGS sequence"/>
</dbReference>
<name>A0A833LYJ2_9LEPT</name>
<evidence type="ECO:0000313" key="3">
    <source>
        <dbReference type="EMBL" id="KAB2934660.1"/>
    </source>
</evidence>
<feature type="transmembrane region" description="Helical" evidence="1">
    <location>
        <begin position="136"/>
        <end position="153"/>
    </location>
</feature>
<feature type="transmembrane region" description="Helical" evidence="1">
    <location>
        <begin position="55"/>
        <end position="84"/>
    </location>
</feature>
<feature type="domain" description="YcxB-like C-terminal" evidence="2">
    <location>
        <begin position="106"/>
        <end position="162"/>
    </location>
</feature>
<keyword evidence="1" id="KW-0472">Membrane</keyword>
<evidence type="ECO:0000256" key="1">
    <source>
        <dbReference type="SAM" id="Phobius"/>
    </source>
</evidence>
<evidence type="ECO:0000259" key="2">
    <source>
        <dbReference type="Pfam" id="PF14317"/>
    </source>
</evidence>
<proteinExistence type="predicted"/>
<organism evidence="3 4">
    <name type="scientific">Leptonema illini</name>
    <dbReference type="NCBI Taxonomy" id="183"/>
    <lineage>
        <taxon>Bacteria</taxon>
        <taxon>Pseudomonadati</taxon>
        <taxon>Spirochaetota</taxon>
        <taxon>Spirochaetia</taxon>
        <taxon>Leptospirales</taxon>
        <taxon>Leptospiraceae</taxon>
        <taxon>Leptonema</taxon>
    </lineage>
</organism>
<sequence length="178" mass="20418">MAKMHSSHTYENSPEDFVAFNKYHHRRIWYAFDIFFAVAMIAASIKMIMTEQITVIGSIFSLLPFILAYAVLRLFMSLLSTLILNISYKRKGNKGAYFGTLEIACNEKGITEKTSLRESTFGWNAINKIVRTKRHFLIYVSPFAAIIVPVNSFPSTSDADRWLTDLQSMQSRFRSLPL</sequence>
<feature type="transmembrane region" description="Helical" evidence="1">
    <location>
        <begin position="28"/>
        <end position="49"/>
    </location>
</feature>
<comment type="caution">
    <text evidence="3">The sequence shown here is derived from an EMBL/GenBank/DDBJ whole genome shotgun (WGS) entry which is preliminary data.</text>
</comment>
<protein>
    <submittedName>
        <fullName evidence="3">YcxB family protein</fullName>
    </submittedName>
</protein>
<reference evidence="3 4" key="1">
    <citation type="submission" date="2019-10" db="EMBL/GenBank/DDBJ databases">
        <title>Extracellular Electron Transfer in a Candidatus Methanoperedens spp. Enrichment Culture.</title>
        <authorList>
            <person name="Berger S."/>
            <person name="Rangel Shaw D."/>
            <person name="Berben T."/>
            <person name="In 'T Zandt M."/>
            <person name="Frank J."/>
            <person name="Reimann J."/>
            <person name="Jetten M.S.M."/>
            <person name="Welte C.U."/>
        </authorList>
    </citation>
    <scope>NUCLEOTIDE SEQUENCE [LARGE SCALE GENOMIC DNA]</scope>
    <source>
        <strain evidence="3">SB12</strain>
    </source>
</reference>
<dbReference type="AlphaFoldDB" id="A0A833LYJ2"/>
<dbReference type="InterPro" id="IPR025588">
    <property type="entry name" value="YcxB-like_C"/>
</dbReference>
<keyword evidence="1" id="KW-0812">Transmembrane</keyword>
<dbReference type="EMBL" id="WBUI01000002">
    <property type="protein sequence ID" value="KAB2934660.1"/>
    <property type="molecule type" value="Genomic_DNA"/>
</dbReference>
<evidence type="ECO:0000313" key="4">
    <source>
        <dbReference type="Proteomes" id="UP000460298"/>
    </source>
</evidence>